<evidence type="ECO:0000313" key="1">
    <source>
        <dbReference type="EMBL" id="MBF4768559.1"/>
    </source>
</evidence>
<dbReference type="EMBL" id="JADKPO010000015">
    <property type="protein sequence ID" value="MBF4768559.1"/>
    <property type="molecule type" value="Genomic_DNA"/>
</dbReference>
<comment type="caution">
    <text evidence="1">The sequence shown here is derived from an EMBL/GenBank/DDBJ whole genome shotgun (WGS) entry which is preliminary data.</text>
</comment>
<dbReference type="PANTHER" id="PTHR10443:SF12">
    <property type="entry name" value="DIPEPTIDASE"/>
    <property type="match status" value="1"/>
</dbReference>
<sequence>MKASVPDLLREHPVVDGHNDLLWALRHRHNYDFDAVDIGERQDGLVHTDLPRLREGGVGAQFWSVYVPSTMQTDAVRATLEQVDAAYRMIERYADRMALATTADGVEAVWASGRVASLLGAEGGHQIDGSLAVLRMYYRLGVRYLTLTHNHNVAWADSATDERVLGGLSDVGRGVVAEMNRLGMMVDLSHVSADTMRDAVDVSVAPVIFSHSSAFALTDHPRNVPDDVLLGMAARGGLCMVSFVPRFVSQANRDWALAAEDAARAVGIEPTELARFEPFLEDLEAVDPPPVATLADVVAHVEHVRDVAGVDHVGLGGDYDGVATLPEGLEDVSRYPNLLEALADRDWSAEDLSKLTCRNALRVLRDVEDAAAR</sequence>
<dbReference type="SUPFAM" id="SSF51556">
    <property type="entry name" value="Metallo-dependent hydrolases"/>
    <property type="match status" value="1"/>
</dbReference>
<dbReference type="GO" id="GO:0070573">
    <property type="term" value="F:metallodipeptidase activity"/>
    <property type="evidence" value="ECO:0007669"/>
    <property type="project" value="InterPro"/>
</dbReference>
<proteinExistence type="predicted"/>
<dbReference type="InterPro" id="IPR032466">
    <property type="entry name" value="Metal_Hydrolase"/>
</dbReference>
<accession>A0A930VJA2</accession>
<protein>
    <submittedName>
        <fullName evidence="1">Dipeptidase</fullName>
    </submittedName>
</protein>
<dbReference type="Pfam" id="PF01244">
    <property type="entry name" value="Peptidase_M19"/>
    <property type="match status" value="1"/>
</dbReference>
<name>A0A930VJA2_9ACTN</name>
<reference evidence="1" key="1">
    <citation type="submission" date="2020-11" db="EMBL/GenBank/DDBJ databases">
        <title>Nocardioides cynanchi sp. nov., isolated from soil of rhizosphere of Cynanchum wilfordii.</title>
        <authorList>
            <person name="Lee J.-S."/>
            <person name="Suh M.K."/>
            <person name="Kim J.-S."/>
        </authorList>
    </citation>
    <scope>NUCLEOTIDE SEQUENCE</scope>
    <source>
        <strain evidence="1">KCTC 19276</strain>
    </source>
</reference>
<dbReference type="PANTHER" id="PTHR10443">
    <property type="entry name" value="MICROSOMAL DIPEPTIDASE"/>
    <property type="match status" value="1"/>
</dbReference>
<dbReference type="PROSITE" id="PS51365">
    <property type="entry name" value="RENAL_DIPEPTIDASE_2"/>
    <property type="match status" value="1"/>
</dbReference>
<dbReference type="AlphaFoldDB" id="A0A930VJA2"/>
<gene>
    <name evidence="1" type="ORF">ISU10_12375</name>
</gene>
<organism evidence="1 2">
    <name type="scientific">Nocardioides agariphilus</name>
    <dbReference type="NCBI Taxonomy" id="433664"/>
    <lineage>
        <taxon>Bacteria</taxon>
        <taxon>Bacillati</taxon>
        <taxon>Actinomycetota</taxon>
        <taxon>Actinomycetes</taxon>
        <taxon>Propionibacteriales</taxon>
        <taxon>Nocardioidaceae</taxon>
        <taxon>Nocardioides</taxon>
    </lineage>
</organism>
<dbReference type="Gene3D" id="3.20.20.140">
    <property type="entry name" value="Metal-dependent hydrolases"/>
    <property type="match status" value="1"/>
</dbReference>
<evidence type="ECO:0000313" key="2">
    <source>
        <dbReference type="Proteomes" id="UP000660668"/>
    </source>
</evidence>
<dbReference type="Proteomes" id="UP000660668">
    <property type="component" value="Unassembled WGS sequence"/>
</dbReference>
<keyword evidence="2" id="KW-1185">Reference proteome</keyword>
<dbReference type="InterPro" id="IPR008257">
    <property type="entry name" value="Pept_M19"/>
</dbReference>
<dbReference type="GO" id="GO:0006508">
    <property type="term" value="P:proteolysis"/>
    <property type="evidence" value="ECO:0007669"/>
    <property type="project" value="InterPro"/>
</dbReference>
<dbReference type="CDD" id="cd01301">
    <property type="entry name" value="rDP_like"/>
    <property type="match status" value="1"/>
</dbReference>